<dbReference type="InterPro" id="IPR007863">
    <property type="entry name" value="Peptidase_M16_C"/>
</dbReference>
<dbReference type="SUPFAM" id="SSF63411">
    <property type="entry name" value="LuxS/MPP-like metallohydrolase"/>
    <property type="match status" value="2"/>
</dbReference>
<feature type="compositionally biased region" description="Basic and acidic residues" evidence="1">
    <location>
        <begin position="302"/>
        <end position="318"/>
    </location>
</feature>
<evidence type="ECO:0000313" key="3">
    <source>
        <dbReference type="EMBL" id="GAA3685266.1"/>
    </source>
</evidence>
<name>A0ABP7CDB7_9MICC</name>
<comment type="caution">
    <text evidence="3">The sequence shown here is derived from an EMBL/GenBank/DDBJ whole genome shotgun (WGS) entry which is preliminary data.</text>
</comment>
<evidence type="ECO:0000313" key="4">
    <source>
        <dbReference type="Proteomes" id="UP001500752"/>
    </source>
</evidence>
<dbReference type="EMBL" id="BAABEO010000015">
    <property type="protein sequence ID" value="GAA3685266.1"/>
    <property type="molecule type" value="Genomic_DNA"/>
</dbReference>
<feature type="region of interest" description="Disordered" evidence="1">
    <location>
        <begin position="299"/>
        <end position="320"/>
    </location>
</feature>
<evidence type="ECO:0000259" key="2">
    <source>
        <dbReference type="Pfam" id="PF05193"/>
    </source>
</evidence>
<sequence>MIHSAVIEGVPVRWADQPGRFSASLVFRAGVRDETFATAGITHLVEHLAFSGIPVPDHAHNGEVKLGITEFMFEGTPEEVAESLAAICGSLSALAEGRVDEQQLARERAVLEAEGVTSPVPPEMAEALSNHYGLIGPGLAAVDEKYLDRLTAADVAKYAAGYFTRGNAVLVCSAAPPEGLRLPLPEGPRRPLLDADRVGASTPAEYVSGGTKVVLSFRIPGDHNDAAAATPLVQQALERRIHEGLRRRDGLVYGADCYGVTVDDRSALLVATIDVAPRNAAESARRVVDELRNLRDTGLTPEEVRRSTARLASDRAEPESAQGDAYQAAVAELCGQRPWLLADFAAALETYTPALTTALLADLDTTLLVGLPEEAIPDDVNAATGVVFPPRRTQERAEVQGKVYKRGLLARFAGAPADARLVVGQAGVELTLLGETTAMPWEAIVGLEREPFDAGVEGITLYTRDAFQFAFLSAWFRRGEEAVTRIRAAVPERLQFLTAPDGNSN</sequence>
<gene>
    <name evidence="3" type="ORF">GCM10023081_23490</name>
</gene>
<organism evidence="3 4">
    <name type="scientific">Arthrobacter ginkgonis</name>
    <dbReference type="NCBI Taxonomy" id="1630594"/>
    <lineage>
        <taxon>Bacteria</taxon>
        <taxon>Bacillati</taxon>
        <taxon>Actinomycetota</taxon>
        <taxon>Actinomycetes</taxon>
        <taxon>Micrococcales</taxon>
        <taxon>Micrococcaceae</taxon>
        <taxon>Arthrobacter</taxon>
    </lineage>
</organism>
<dbReference type="Pfam" id="PF05193">
    <property type="entry name" value="Peptidase_M16_C"/>
    <property type="match status" value="1"/>
</dbReference>
<accession>A0ABP7CDB7</accession>
<dbReference type="Proteomes" id="UP001500752">
    <property type="component" value="Unassembled WGS sequence"/>
</dbReference>
<reference evidence="4" key="1">
    <citation type="journal article" date="2019" name="Int. J. Syst. Evol. Microbiol.">
        <title>The Global Catalogue of Microorganisms (GCM) 10K type strain sequencing project: providing services to taxonomists for standard genome sequencing and annotation.</title>
        <authorList>
            <consortium name="The Broad Institute Genomics Platform"/>
            <consortium name="The Broad Institute Genome Sequencing Center for Infectious Disease"/>
            <person name="Wu L."/>
            <person name="Ma J."/>
        </authorList>
    </citation>
    <scope>NUCLEOTIDE SEQUENCE [LARGE SCALE GENOMIC DNA]</scope>
    <source>
        <strain evidence="4">JCM 30742</strain>
    </source>
</reference>
<evidence type="ECO:0000256" key="1">
    <source>
        <dbReference type="SAM" id="MobiDB-lite"/>
    </source>
</evidence>
<proteinExistence type="predicted"/>
<keyword evidence="4" id="KW-1185">Reference proteome</keyword>
<dbReference type="RefSeq" id="WP_345150967.1">
    <property type="nucleotide sequence ID" value="NZ_BAABEO010000015.1"/>
</dbReference>
<dbReference type="Gene3D" id="3.30.830.10">
    <property type="entry name" value="Metalloenzyme, LuxS/M16 peptidase-like"/>
    <property type="match status" value="2"/>
</dbReference>
<feature type="domain" description="Peptidase M16 C-terminal" evidence="2">
    <location>
        <begin position="188"/>
        <end position="307"/>
    </location>
</feature>
<dbReference type="InterPro" id="IPR011249">
    <property type="entry name" value="Metalloenz_LuxS/M16"/>
</dbReference>
<protein>
    <recommendedName>
        <fullName evidence="2">Peptidase M16 C-terminal domain-containing protein</fullName>
    </recommendedName>
</protein>